<dbReference type="Gene3D" id="3.40.50.1820">
    <property type="entry name" value="alpha/beta hydrolase"/>
    <property type="match status" value="1"/>
</dbReference>
<feature type="domain" description="AB hydrolase-1" evidence="1">
    <location>
        <begin position="9"/>
        <end position="245"/>
    </location>
</feature>
<accession>A0A1G6ZHV5</accession>
<dbReference type="InterPro" id="IPR029058">
    <property type="entry name" value="AB_hydrolase_fold"/>
</dbReference>
<name>A0A1G6ZHV5_9BACT</name>
<organism evidence="2 3">
    <name type="scientific">Dyadobacter soli</name>
    <dbReference type="NCBI Taxonomy" id="659014"/>
    <lineage>
        <taxon>Bacteria</taxon>
        <taxon>Pseudomonadati</taxon>
        <taxon>Bacteroidota</taxon>
        <taxon>Cytophagia</taxon>
        <taxon>Cytophagales</taxon>
        <taxon>Spirosomataceae</taxon>
        <taxon>Dyadobacter</taxon>
    </lineage>
</organism>
<dbReference type="STRING" id="659014.SAMN04487996_103134"/>
<dbReference type="InterPro" id="IPR000073">
    <property type="entry name" value="AB_hydrolase_1"/>
</dbReference>
<reference evidence="3" key="1">
    <citation type="submission" date="2016-10" db="EMBL/GenBank/DDBJ databases">
        <authorList>
            <person name="Varghese N."/>
            <person name="Submissions S."/>
        </authorList>
    </citation>
    <scope>NUCLEOTIDE SEQUENCE [LARGE SCALE GENOMIC DNA]</scope>
    <source>
        <strain evidence="3">DSM 25329</strain>
    </source>
</reference>
<dbReference type="EMBL" id="FNAN01000003">
    <property type="protein sequence ID" value="SDE02229.1"/>
    <property type="molecule type" value="Genomic_DNA"/>
</dbReference>
<evidence type="ECO:0000313" key="3">
    <source>
        <dbReference type="Proteomes" id="UP000198748"/>
    </source>
</evidence>
<dbReference type="AlphaFoldDB" id="A0A1G6ZHV5"/>
<dbReference type="PANTHER" id="PTHR43194:SF2">
    <property type="entry name" value="PEROXISOMAL MEMBRANE PROTEIN LPX1"/>
    <property type="match status" value="1"/>
</dbReference>
<dbReference type="PANTHER" id="PTHR43194">
    <property type="entry name" value="HYDROLASE ALPHA/BETA FOLD FAMILY"/>
    <property type="match status" value="1"/>
</dbReference>
<dbReference type="InterPro" id="IPR050228">
    <property type="entry name" value="Carboxylesterase_BioH"/>
</dbReference>
<dbReference type="SUPFAM" id="SSF53474">
    <property type="entry name" value="alpha/beta-Hydrolases"/>
    <property type="match status" value="1"/>
</dbReference>
<evidence type="ECO:0000313" key="2">
    <source>
        <dbReference type="EMBL" id="SDE02229.1"/>
    </source>
</evidence>
<dbReference type="OrthoDB" id="9814966at2"/>
<protein>
    <submittedName>
        <fullName evidence="2">Pimeloyl-ACP methyl ester carboxylesterase</fullName>
    </submittedName>
</protein>
<keyword evidence="3" id="KW-1185">Reference proteome</keyword>
<proteinExistence type="predicted"/>
<gene>
    <name evidence="2" type="ORF">SAMN04487996_103134</name>
</gene>
<dbReference type="Pfam" id="PF12697">
    <property type="entry name" value="Abhydrolase_6"/>
    <property type="match status" value="1"/>
</dbReference>
<evidence type="ECO:0000259" key="1">
    <source>
        <dbReference type="Pfam" id="PF12697"/>
    </source>
</evidence>
<dbReference type="RefSeq" id="WP_090147338.1">
    <property type="nucleotide sequence ID" value="NZ_FNAN01000003.1"/>
</dbReference>
<sequence length="261" mass="29307">MKANNTKTVVFVTGAFVSHNGWDQWRTYFESKGYTTYAPAWPHKDAPAAELRDRQPNDTDLAGLTFKELVDHYANFVKTLPEKPIIIGHSLGGLITQILINRDLGVAGAAIHPVPPQGVLPYEFSFLKAGYKVFGLFTSLKKTYLMSLADWQYAFTNGMTLEEQMKTWEENVIPESKTVARGGITSAASVDFKKAHAPLLITSGEFDNIIPASLNLRNYKAYKQNGSVLDYKEFAGRNHFVLGQPTWKEDADYILEWISKH</sequence>
<dbReference type="Proteomes" id="UP000198748">
    <property type="component" value="Unassembled WGS sequence"/>
</dbReference>